<gene>
    <name evidence="2" type="ORF">HPB51_022981</name>
</gene>
<name>A0A9J6DCT7_RHIMP</name>
<feature type="compositionally biased region" description="Basic and acidic residues" evidence="1">
    <location>
        <begin position="1"/>
        <end position="21"/>
    </location>
</feature>
<evidence type="ECO:0000313" key="3">
    <source>
        <dbReference type="Proteomes" id="UP000821866"/>
    </source>
</evidence>
<feature type="compositionally biased region" description="Basic residues" evidence="1">
    <location>
        <begin position="129"/>
        <end position="146"/>
    </location>
</feature>
<reference evidence="2" key="2">
    <citation type="submission" date="2021-09" db="EMBL/GenBank/DDBJ databases">
        <authorList>
            <person name="Jia N."/>
            <person name="Wang J."/>
            <person name="Shi W."/>
            <person name="Du L."/>
            <person name="Sun Y."/>
            <person name="Zhan W."/>
            <person name="Jiang J."/>
            <person name="Wang Q."/>
            <person name="Zhang B."/>
            <person name="Ji P."/>
            <person name="Sakyi L.B."/>
            <person name="Cui X."/>
            <person name="Yuan T."/>
            <person name="Jiang B."/>
            <person name="Yang W."/>
            <person name="Lam T.T.-Y."/>
            <person name="Chang Q."/>
            <person name="Ding S."/>
            <person name="Wang X."/>
            <person name="Zhu J."/>
            <person name="Ruan X."/>
            <person name="Zhao L."/>
            <person name="Wei J."/>
            <person name="Que T."/>
            <person name="Du C."/>
            <person name="Cheng J."/>
            <person name="Dai P."/>
            <person name="Han X."/>
            <person name="Huang E."/>
            <person name="Gao Y."/>
            <person name="Liu J."/>
            <person name="Shao H."/>
            <person name="Ye R."/>
            <person name="Li L."/>
            <person name="Wei W."/>
            <person name="Wang X."/>
            <person name="Wang C."/>
            <person name="Huo Q."/>
            <person name="Li W."/>
            <person name="Guo W."/>
            <person name="Chen H."/>
            <person name="Chen S."/>
            <person name="Zhou L."/>
            <person name="Zhou L."/>
            <person name="Ni X."/>
            <person name="Tian J."/>
            <person name="Zhou Y."/>
            <person name="Sheng Y."/>
            <person name="Liu T."/>
            <person name="Pan Y."/>
            <person name="Xia L."/>
            <person name="Li J."/>
            <person name="Zhao F."/>
            <person name="Cao W."/>
        </authorList>
    </citation>
    <scope>NUCLEOTIDE SEQUENCE</scope>
    <source>
        <strain evidence="2">Rmic-2018</strain>
        <tissue evidence="2">Larvae</tissue>
    </source>
</reference>
<proteinExistence type="predicted"/>
<reference evidence="2" key="1">
    <citation type="journal article" date="2020" name="Cell">
        <title>Large-Scale Comparative Analyses of Tick Genomes Elucidate Their Genetic Diversity and Vector Capacities.</title>
        <authorList>
            <consortium name="Tick Genome and Microbiome Consortium (TIGMIC)"/>
            <person name="Jia N."/>
            <person name="Wang J."/>
            <person name="Shi W."/>
            <person name="Du L."/>
            <person name="Sun Y."/>
            <person name="Zhan W."/>
            <person name="Jiang J.F."/>
            <person name="Wang Q."/>
            <person name="Zhang B."/>
            <person name="Ji P."/>
            <person name="Bell-Sakyi L."/>
            <person name="Cui X.M."/>
            <person name="Yuan T.T."/>
            <person name="Jiang B.G."/>
            <person name="Yang W.F."/>
            <person name="Lam T.T."/>
            <person name="Chang Q.C."/>
            <person name="Ding S.J."/>
            <person name="Wang X.J."/>
            <person name="Zhu J.G."/>
            <person name="Ruan X.D."/>
            <person name="Zhao L."/>
            <person name="Wei J.T."/>
            <person name="Ye R.Z."/>
            <person name="Que T.C."/>
            <person name="Du C.H."/>
            <person name="Zhou Y.H."/>
            <person name="Cheng J.X."/>
            <person name="Dai P.F."/>
            <person name="Guo W.B."/>
            <person name="Han X.H."/>
            <person name="Huang E.J."/>
            <person name="Li L.F."/>
            <person name="Wei W."/>
            <person name="Gao Y.C."/>
            <person name="Liu J.Z."/>
            <person name="Shao H.Z."/>
            <person name="Wang X."/>
            <person name="Wang C.C."/>
            <person name="Yang T.C."/>
            <person name="Huo Q.B."/>
            <person name="Li W."/>
            <person name="Chen H.Y."/>
            <person name="Chen S.E."/>
            <person name="Zhou L.G."/>
            <person name="Ni X.B."/>
            <person name="Tian J.H."/>
            <person name="Sheng Y."/>
            <person name="Liu T."/>
            <person name="Pan Y.S."/>
            <person name="Xia L.Y."/>
            <person name="Li J."/>
            <person name="Zhao F."/>
            <person name="Cao W.C."/>
        </authorList>
    </citation>
    <scope>NUCLEOTIDE SEQUENCE</scope>
    <source>
        <strain evidence="2">Rmic-2018</strain>
    </source>
</reference>
<evidence type="ECO:0000313" key="2">
    <source>
        <dbReference type="EMBL" id="KAH8019880.1"/>
    </source>
</evidence>
<accession>A0A9J6DCT7</accession>
<keyword evidence="3" id="KW-1185">Reference proteome</keyword>
<sequence>MFDRLTGRQSCFDDDHMDSKTPKTKCRLPFQATSRYNHGALHRRNHGSAKNTRGSVMASLYAASRRHRDSKEHRNCNSPLPCQRISITVFRSSAPAKNTDRKMAVARSHGHYTTRPIRNDHATRMLLTRSHRKPSHGSLPRRRRTRRPPDSIKDVVSAAQKKTESKKRRSDVASSNDVFVKNGTFWHKTPHIQLTELTKRHHHRRVREGRAASRKRLLLRIIDLSTGRQCHIHGRMETTSTATMSSLPFRPTSLYNLVICRLWKITRASWKNTGCTAAAPERFTKPSWRRRSMRRRDVIAAA</sequence>
<organism evidence="2 3">
    <name type="scientific">Rhipicephalus microplus</name>
    <name type="common">Cattle tick</name>
    <name type="synonym">Boophilus microplus</name>
    <dbReference type="NCBI Taxonomy" id="6941"/>
    <lineage>
        <taxon>Eukaryota</taxon>
        <taxon>Metazoa</taxon>
        <taxon>Ecdysozoa</taxon>
        <taxon>Arthropoda</taxon>
        <taxon>Chelicerata</taxon>
        <taxon>Arachnida</taxon>
        <taxon>Acari</taxon>
        <taxon>Parasitiformes</taxon>
        <taxon>Ixodida</taxon>
        <taxon>Ixodoidea</taxon>
        <taxon>Ixodidae</taxon>
        <taxon>Rhipicephalinae</taxon>
        <taxon>Rhipicephalus</taxon>
        <taxon>Boophilus</taxon>
    </lineage>
</organism>
<comment type="caution">
    <text evidence="2">The sequence shown here is derived from an EMBL/GenBank/DDBJ whole genome shotgun (WGS) entry which is preliminary data.</text>
</comment>
<dbReference type="Proteomes" id="UP000821866">
    <property type="component" value="Chromosome 8"/>
</dbReference>
<feature type="region of interest" description="Disordered" evidence="1">
    <location>
        <begin position="1"/>
        <end position="24"/>
    </location>
</feature>
<feature type="region of interest" description="Disordered" evidence="1">
    <location>
        <begin position="93"/>
        <end position="174"/>
    </location>
</feature>
<evidence type="ECO:0000256" key="1">
    <source>
        <dbReference type="SAM" id="MobiDB-lite"/>
    </source>
</evidence>
<dbReference type="EMBL" id="JABSTU010000010">
    <property type="protein sequence ID" value="KAH8019880.1"/>
    <property type="molecule type" value="Genomic_DNA"/>
</dbReference>
<protein>
    <submittedName>
        <fullName evidence="2">Uncharacterized protein</fullName>
    </submittedName>
</protein>
<dbReference type="AlphaFoldDB" id="A0A9J6DCT7"/>